<keyword evidence="12" id="KW-1185">Reference proteome</keyword>
<organism evidence="11 12">
    <name type="scientific">Anabaena cylindrica (strain ATCC 27899 / PCC 7122)</name>
    <dbReference type="NCBI Taxonomy" id="272123"/>
    <lineage>
        <taxon>Bacteria</taxon>
        <taxon>Bacillati</taxon>
        <taxon>Cyanobacteriota</taxon>
        <taxon>Cyanophyceae</taxon>
        <taxon>Nostocales</taxon>
        <taxon>Nostocaceae</taxon>
        <taxon>Anabaena</taxon>
    </lineage>
</organism>
<keyword evidence="7" id="KW-0175">Coiled coil</keyword>
<dbReference type="InterPro" id="IPR023408">
    <property type="entry name" value="MscS_beta-dom_sf"/>
</dbReference>
<feature type="transmembrane region" description="Helical" evidence="8">
    <location>
        <begin position="346"/>
        <end position="363"/>
    </location>
</feature>
<evidence type="ECO:0000256" key="7">
    <source>
        <dbReference type="SAM" id="Coils"/>
    </source>
</evidence>
<feature type="domain" description="Mechanosensitive ion channel MscS" evidence="9">
    <location>
        <begin position="366"/>
        <end position="430"/>
    </location>
</feature>
<keyword evidence="4 8" id="KW-0812">Transmembrane</keyword>
<dbReference type="AlphaFoldDB" id="K9ZQ04"/>
<gene>
    <name evidence="11" type="ordered locus">Anacy_5094</name>
</gene>
<dbReference type="KEGG" id="acy:Anacy_5094"/>
<proteinExistence type="inferred from homology"/>
<dbReference type="Pfam" id="PF00924">
    <property type="entry name" value="MS_channel_2nd"/>
    <property type="match status" value="1"/>
</dbReference>
<keyword evidence="3" id="KW-1003">Cell membrane</keyword>
<evidence type="ECO:0000256" key="4">
    <source>
        <dbReference type="ARBA" id="ARBA00022692"/>
    </source>
</evidence>
<evidence type="ECO:0000256" key="3">
    <source>
        <dbReference type="ARBA" id="ARBA00022475"/>
    </source>
</evidence>
<dbReference type="InterPro" id="IPR006685">
    <property type="entry name" value="MscS_channel_2nd"/>
</dbReference>
<evidence type="ECO:0000256" key="1">
    <source>
        <dbReference type="ARBA" id="ARBA00004651"/>
    </source>
</evidence>
<dbReference type="GO" id="GO:0008381">
    <property type="term" value="F:mechanosensitive monoatomic ion channel activity"/>
    <property type="evidence" value="ECO:0007669"/>
    <property type="project" value="InterPro"/>
</dbReference>
<dbReference type="RefSeq" id="WP_015217046.1">
    <property type="nucleotide sequence ID" value="NC_019771.1"/>
</dbReference>
<dbReference type="HOGENOM" id="CLU_027053_1_0_3"/>
<evidence type="ECO:0000313" key="11">
    <source>
        <dbReference type="EMBL" id="AFZ60430.1"/>
    </source>
</evidence>
<keyword evidence="5 8" id="KW-1133">Transmembrane helix</keyword>
<feature type="transmembrane region" description="Helical" evidence="8">
    <location>
        <begin position="320"/>
        <end position="340"/>
    </location>
</feature>
<comment type="subcellular location">
    <subcellularLocation>
        <location evidence="1">Cell membrane</location>
        <topology evidence="1">Multi-pass membrane protein</topology>
    </subcellularLocation>
</comment>
<feature type="transmembrane region" description="Helical" evidence="8">
    <location>
        <begin position="259"/>
        <end position="282"/>
    </location>
</feature>
<comment type="similarity">
    <text evidence="2">Belongs to the MscS (TC 1.A.23) family.</text>
</comment>
<dbReference type="InterPro" id="IPR010920">
    <property type="entry name" value="LSM_dom_sf"/>
</dbReference>
<evidence type="ECO:0000259" key="10">
    <source>
        <dbReference type="Pfam" id="PF21082"/>
    </source>
</evidence>
<evidence type="ECO:0000256" key="8">
    <source>
        <dbReference type="SAM" id="Phobius"/>
    </source>
</evidence>
<feature type="coiled-coil region" evidence="7">
    <location>
        <begin position="140"/>
        <end position="167"/>
    </location>
</feature>
<protein>
    <submittedName>
        <fullName evidence="11">MscS Mechanosensitive ion channel</fullName>
    </submittedName>
</protein>
<dbReference type="Pfam" id="PF21082">
    <property type="entry name" value="MS_channel_3rd"/>
    <property type="match status" value="1"/>
</dbReference>
<dbReference type="FunFam" id="3.30.70.100:FF:000018">
    <property type="entry name" value="MscS mechanosensitive ion channel"/>
    <property type="match status" value="1"/>
</dbReference>
<dbReference type="InterPro" id="IPR011066">
    <property type="entry name" value="MscS_channel_C_sf"/>
</dbReference>
<dbReference type="InterPro" id="IPR045276">
    <property type="entry name" value="YbiO_bact"/>
</dbReference>
<evidence type="ECO:0000256" key="2">
    <source>
        <dbReference type="ARBA" id="ARBA00008017"/>
    </source>
</evidence>
<dbReference type="PATRIC" id="fig|272123.3.peg.5528"/>
<keyword evidence="6 8" id="KW-0472">Membrane</keyword>
<dbReference type="eggNOG" id="COG0668">
    <property type="taxonomic scope" value="Bacteria"/>
</dbReference>
<dbReference type="Gene3D" id="1.10.287.1260">
    <property type="match status" value="1"/>
</dbReference>
<dbReference type="SUPFAM" id="SSF50182">
    <property type="entry name" value="Sm-like ribonucleoproteins"/>
    <property type="match status" value="1"/>
</dbReference>
<dbReference type="PANTHER" id="PTHR30460">
    <property type="entry name" value="MODERATE CONDUCTANCE MECHANOSENSITIVE CHANNEL YBIO"/>
    <property type="match status" value="1"/>
</dbReference>
<evidence type="ECO:0000259" key="9">
    <source>
        <dbReference type="Pfam" id="PF00924"/>
    </source>
</evidence>
<dbReference type="SUPFAM" id="SSF82689">
    <property type="entry name" value="Mechanosensitive channel protein MscS (YggB), C-terminal domain"/>
    <property type="match status" value="1"/>
</dbReference>
<reference evidence="12" key="1">
    <citation type="journal article" date="2013" name="Proc. Natl. Acad. Sci. U.S.A.">
        <title>Improving the coverage of the cyanobacterial phylum using diversity-driven genome sequencing.</title>
        <authorList>
            <person name="Shih P.M."/>
            <person name="Wu D."/>
            <person name="Latifi A."/>
            <person name="Axen S.D."/>
            <person name="Fewer D.P."/>
            <person name="Talla E."/>
            <person name="Calteau A."/>
            <person name="Cai F."/>
            <person name="Tandeau de Marsac N."/>
            <person name="Rippka R."/>
            <person name="Herdman M."/>
            <person name="Sivonen K."/>
            <person name="Coursin T."/>
            <person name="Laurent T."/>
            <person name="Goodwin L."/>
            <person name="Nolan M."/>
            <person name="Davenport K.W."/>
            <person name="Han C.S."/>
            <person name="Rubin E.M."/>
            <person name="Eisen J.A."/>
            <person name="Woyke T."/>
            <person name="Gugger M."/>
            <person name="Kerfeld C.A."/>
        </authorList>
    </citation>
    <scope>NUCLEOTIDE SEQUENCE [LARGE SCALE GENOMIC DNA]</scope>
    <source>
        <strain evidence="12">ATCC 27899 / PCC 7122</strain>
    </source>
</reference>
<feature type="domain" description="Mechanosensitive ion channel MscS C-terminal" evidence="10">
    <location>
        <begin position="437"/>
        <end position="524"/>
    </location>
</feature>
<dbReference type="GO" id="GO:0005886">
    <property type="term" value="C:plasma membrane"/>
    <property type="evidence" value="ECO:0007669"/>
    <property type="project" value="UniProtKB-SubCell"/>
</dbReference>
<evidence type="ECO:0000256" key="6">
    <source>
        <dbReference type="ARBA" id="ARBA00023136"/>
    </source>
</evidence>
<dbReference type="Gene3D" id="3.30.70.100">
    <property type="match status" value="1"/>
</dbReference>
<dbReference type="PANTHER" id="PTHR30460:SF0">
    <property type="entry name" value="MODERATE CONDUCTANCE MECHANOSENSITIVE CHANNEL YBIO"/>
    <property type="match status" value="1"/>
</dbReference>
<evidence type="ECO:0000313" key="12">
    <source>
        <dbReference type="Proteomes" id="UP000010474"/>
    </source>
</evidence>
<dbReference type="OrthoDB" id="9809206at2"/>
<feature type="transmembrane region" description="Helical" evidence="8">
    <location>
        <begin position="231"/>
        <end position="253"/>
    </location>
</feature>
<sequence length="555" mass="61680">MIDFAQGGFGLRLKFLAIAGSMVITIVSVPKATAQIPLLPYLPNPSSVNNTSENTIVSEWVYLDGRPLFQIAASKTDVSERLQNIQLNLQEISQDYFYSSTQKLNVQVRKLRDLPVIYVNEKYLMTVNSDDAKLRQVDSLTLTNQIAEDLQKELELAKKERQTSSLIGQGKIAGSLALAMLLTSLLIYRYQRRFKKDDVEAVSPTNEIEQPITTQLNQQQHQHLAEVQKRLFQLTQTGIWGGGSFIVLGLFPYTRALQLGILAAAQIPLKVGIVVLGTYVAIRFSYALIDKFTTTLISGGVLLNSETSERMQLRVSTFSGVTKSITTLIWMGVGILLTLIALGIDIVPLLAGAGLIGVAVSLASQNLIKDAINGFLIILEDQYALGDVINVGDVGGLVENLNLRMTQVRDAEGRLITIPNSEVKIVANLSSRWSRADLTIPVSYQANIDEALQLIEDVAVKMNQEPFWKRQIIEKPSILGIDNFSDRGMMIRVWIKTQPLKQWDVAREYRRRLKIALDQADISIPIPQQAIWINDSHLLNYEGNSASSPEVGRHL</sequence>
<accession>K9ZQ04</accession>
<dbReference type="SUPFAM" id="SSF82861">
    <property type="entry name" value="Mechanosensitive channel protein MscS (YggB), transmembrane region"/>
    <property type="match status" value="1"/>
</dbReference>
<feature type="transmembrane region" description="Helical" evidence="8">
    <location>
        <begin position="172"/>
        <end position="188"/>
    </location>
</feature>
<evidence type="ECO:0000256" key="5">
    <source>
        <dbReference type="ARBA" id="ARBA00022989"/>
    </source>
</evidence>
<name>K9ZQ04_ANACC</name>
<dbReference type="Proteomes" id="UP000010474">
    <property type="component" value="Chromosome"/>
</dbReference>
<dbReference type="Gene3D" id="2.30.30.60">
    <property type="match status" value="1"/>
</dbReference>
<dbReference type="InterPro" id="IPR011014">
    <property type="entry name" value="MscS_channel_TM-2"/>
</dbReference>
<dbReference type="InterPro" id="IPR049278">
    <property type="entry name" value="MS_channel_C"/>
</dbReference>
<dbReference type="EMBL" id="CP003659">
    <property type="protein sequence ID" value="AFZ60430.1"/>
    <property type="molecule type" value="Genomic_DNA"/>
</dbReference>
<dbReference type="STRING" id="272123.Anacy_5094"/>